<evidence type="ECO:0000313" key="9">
    <source>
        <dbReference type="Proteomes" id="UP001152523"/>
    </source>
</evidence>
<keyword evidence="2" id="KW-0611">Plant defense</keyword>
<dbReference type="Proteomes" id="UP001152523">
    <property type="component" value="Unassembled WGS sequence"/>
</dbReference>
<dbReference type="GO" id="GO:0006952">
    <property type="term" value="P:defense response"/>
    <property type="evidence" value="ECO:0007669"/>
    <property type="project" value="UniProtKB-KW"/>
</dbReference>
<dbReference type="CDD" id="cd00018">
    <property type="entry name" value="AP2"/>
    <property type="match status" value="1"/>
</dbReference>
<comment type="caution">
    <text evidence="8">The sequence shown here is derived from an EMBL/GenBank/DDBJ whole genome shotgun (WGS) entry which is preliminary data.</text>
</comment>
<organism evidence="8 9">
    <name type="scientific">Cuscuta epithymum</name>
    <dbReference type="NCBI Taxonomy" id="186058"/>
    <lineage>
        <taxon>Eukaryota</taxon>
        <taxon>Viridiplantae</taxon>
        <taxon>Streptophyta</taxon>
        <taxon>Embryophyta</taxon>
        <taxon>Tracheophyta</taxon>
        <taxon>Spermatophyta</taxon>
        <taxon>Magnoliopsida</taxon>
        <taxon>eudicotyledons</taxon>
        <taxon>Gunneridae</taxon>
        <taxon>Pentapetalae</taxon>
        <taxon>asterids</taxon>
        <taxon>lamiids</taxon>
        <taxon>Solanales</taxon>
        <taxon>Convolvulaceae</taxon>
        <taxon>Cuscuteae</taxon>
        <taxon>Cuscuta</taxon>
        <taxon>Cuscuta subgen. Cuscuta</taxon>
    </lineage>
</organism>
<dbReference type="PRINTS" id="PR00367">
    <property type="entry name" value="ETHRSPELEMNT"/>
</dbReference>
<dbReference type="EMBL" id="CAMAPF010000141">
    <property type="protein sequence ID" value="CAH9107301.1"/>
    <property type="molecule type" value="Genomic_DNA"/>
</dbReference>
<keyword evidence="3" id="KW-0805">Transcription regulation</keyword>
<feature type="domain" description="AP2/ERF" evidence="7">
    <location>
        <begin position="130"/>
        <end position="187"/>
    </location>
</feature>
<dbReference type="AlphaFoldDB" id="A0AAV0DQH8"/>
<dbReference type="InterPro" id="IPR036955">
    <property type="entry name" value="AP2/ERF_dom_sf"/>
</dbReference>
<evidence type="ECO:0000256" key="6">
    <source>
        <dbReference type="ARBA" id="ARBA00023242"/>
    </source>
</evidence>
<sequence length="265" mass="29447">MPKLIINQHKMEELSGDKNHRSPPPLTGEQESAVLVSALRNVISGTPADSTADNLGFFTSFNFLTSSAAAASSTGGKAEFPPPLLRLPDGPTCQFCGISGCLGCNFFGTAEVEEKKKNVIGTKTKRKKKNYRGVRQRPWGKWAAEIRDPRKGARVWLGTFQTSEEAARAYDRAAVEFRGPRAKLNFPYTDYTTSWSHSHQVQPLQTEHDNVNKRGSNLPGKLEVETSGETEQLEFAEEEWEECWRIMMMDFNGDSCDFTSLSASS</sequence>
<dbReference type="GO" id="GO:0003700">
    <property type="term" value="F:DNA-binding transcription factor activity"/>
    <property type="evidence" value="ECO:0007669"/>
    <property type="project" value="InterPro"/>
</dbReference>
<dbReference type="FunFam" id="3.30.730.10:FF:000001">
    <property type="entry name" value="Ethylene-responsive transcription factor 2"/>
    <property type="match status" value="1"/>
</dbReference>
<protein>
    <recommendedName>
        <fullName evidence="7">AP2/ERF domain-containing protein</fullName>
    </recommendedName>
</protein>
<dbReference type="PANTHER" id="PTHR31190:SF181">
    <property type="entry name" value="OS02G0764700 PROTEIN"/>
    <property type="match status" value="1"/>
</dbReference>
<dbReference type="SUPFAM" id="SSF54171">
    <property type="entry name" value="DNA-binding domain"/>
    <property type="match status" value="1"/>
</dbReference>
<dbReference type="Gene3D" id="3.30.730.10">
    <property type="entry name" value="AP2/ERF domain"/>
    <property type="match status" value="1"/>
</dbReference>
<evidence type="ECO:0000256" key="2">
    <source>
        <dbReference type="ARBA" id="ARBA00022821"/>
    </source>
</evidence>
<dbReference type="GO" id="GO:0005634">
    <property type="term" value="C:nucleus"/>
    <property type="evidence" value="ECO:0007669"/>
    <property type="project" value="UniProtKB-SubCell"/>
</dbReference>
<dbReference type="InterPro" id="IPR016177">
    <property type="entry name" value="DNA-bd_dom_sf"/>
</dbReference>
<evidence type="ECO:0000313" key="8">
    <source>
        <dbReference type="EMBL" id="CAH9107301.1"/>
    </source>
</evidence>
<name>A0AAV0DQH8_9ASTE</name>
<evidence type="ECO:0000256" key="3">
    <source>
        <dbReference type="ARBA" id="ARBA00023015"/>
    </source>
</evidence>
<gene>
    <name evidence="8" type="ORF">CEPIT_LOCUS17904</name>
</gene>
<dbReference type="InterPro" id="IPR044808">
    <property type="entry name" value="ERF_plant"/>
</dbReference>
<reference evidence="8" key="1">
    <citation type="submission" date="2022-07" db="EMBL/GenBank/DDBJ databases">
        <authorList>
            <person name="Macas J."/>
            <person name="Novak P."/>
            <person name="Neumann P."/>
        </authorList>
    </citation>
    <scope>NUCLEOTIDE SEQUENCE</scope>
</reference>
<dbReference type="SMART" id="SM00380">
    <property type="entry name" value="AP2"/>
    <property type="match status" value="1"/>
</dbReference>
<keyword evidence="9" id="KW-1185">Reference proteome</keyword>
<dbReference type="PANTHER" id="PTHR31190">
    <property type="entry name" value="DNA-BINDING DOMAIN"/>
    <property type="match status" value="1"/>
</dbReference>
<accession>A0AAV0DQH8</accession>
<keyword evidence="5" id="KW-0804">Transcription</keyword>
<dbReference type="InterPro" id="IPR001471">
    <property type="entry name" value="AP2/ERF_dom"/>
</dbReference>
<proteinExistence type="predicted"/>
<comment type="subcellular location">
    <subcellularLocation>
        <location evidence="1">Nucleus</location>
    </subcellularLocation>
</comment>
<dbReference type="Pfam" id="PF00847">
    <property type="entry name" value="AP2"/>
    <property type="match status" value="1"/>
</dbReference>
<keyword evidence="4" id="KW-0238">DNA-binding</keyword>
<dbReference type="PROSITE" id="PS51032">
    <property type="entry name" value="AP2_ERF"/>
    <property type="match status" value="1"/>
</dbReference>
<evidence type="ECO:0000256" key="1">
    <source>
        <dbReference type="ARBA" id="ARBA00004123"/>
    </source>
</evidence>
<dbReference type="GO" id="GO:0009873">
    <property type="term" value="P:ethylene-activated signaling pathway"/>
    <property type="evidence" value="ECO:0007669"/>
    <property type="project" value="InterPro"/>
</dbReference>
<evidence type="ECO:0000256" key="5">
    <source>
        <dbReference type="ARBA" id="ARBA00023163"/>
    </source>
</evidence>
<dbReference type="GO" id="GO:0003677">
    <property type="term" value="F:DNA binding"/>
    <property type="evidence" value="ECO:0007669"/>
    <property type="project" value="UniProtKB-KW"/>
</dbReference>
<evidence type="ECO:0000259" key="7">
    <source>
        <dbReference type="PROSITE" id="PS51032"/>
    </source>
</evidence>
<keyword evidence="6" id="KW-0539">Nucleus</keyword>
<evidence type="ECO:0000256" key="4">
    <source>
        <dbReference type="ARBA" id="ARBA00023125"/>
    </source>
</evidence>